<sequence length="261" mass="27653">MNHQPLLALALLGGLVIWPVASAQADTIRLKNGQTVVGKIVRYENRRFIIVYERSSPGTQAIIALEDIESVEFDGRPLPPGYGSSTGSTSPPDTRPPASSTPPPRTMPPSSGSASGPSSPTTPPATRPPATGSSTGSGTGSPALTRTVQVIARDDWTYTQLDVRRGDRVRISARGSIQLDGRRQSTPAGIAEDDPEKLMPGRPTGALIAVIGDDNDDYIFIGSTREFVAQRSGKLYLGVNEGDLSDNSGSYEAQVEIQRTP</sequence>
<dbReference type="Gene3D" id="2.60.120.430">
    <property type="entry name" value="Galactose-binding lectin"/>
    <property type="match status" value="1"/>
</dbReference>
<feature type="compositionally biased region" description="Low complexity" evidence="1">
    <location>
        <begin position="81"/>
        <end position="92"/>
    </location>
</feature>
<feature type="region of interest" description="Disordered" evidence="1">
    <location>
        <begin position="242"/>
        <end position="261"/>
    </location>
</feature>
<protein>
    <recommendedName>
        <fullName evidence="4">DUF5666 domain-containing protein</fullName>
    </recommendedName>
</protein>
<evidence type="ECO:0008006" key="4">
    <source>
        <dbReference type="Google" id="ProtNLM"/>
    </source>
</evidence>
<evidence type="ECO:0000256" key="1">
    <source>
        <dbReference type="SAM" id="MobiDB-lite"/>
    </source>
</evidence>
<reference evidence="2 3" key="1">
    <citation type="submission" date="2021-03" db="EMBL/GenBank/DDBJ databases">
        <title>Genomic and phenotypic characterization of Chloracidobacterium isolates provides evidence for multiple species.</title>
        <authorList>
            <person name="Saini M.K."/>
            <person name="Costas A.M.G."/>
            <person name="Tank M."/>
            <person name="Bryant D.A."/>
        </authorList>
    </citation>
    <scope>NUCLEOTIDE SEQUENCE [LARGE SCALE GENOMIC DNA]</scope>
    <source>
        <strain evidence="2 3">N</strain>
    </source>
</reference>
<evidence type="ECO:0000313" key="2">
    <source>
        <dbReference type="EMBL" id="QUV94845.1"/>
    </source>
</evidence>
<feature type="compositionally biased region" description="Pro residues" evidence="1">
    <location>
        <begin position="93"/>
        <end position="107"/>
    </location>
</feature>
<gene>
    <name evidence="2" type="ORF">J8C05_05245</name>
</gene>
<feature type="region of interest" description="Disordered" evidence="1">
    <location>
        <begin position="74"/>
        <end position="144"/>
    </location>
</feature>
<feature type="compositionally biased region" description="Polar residues" evidence="1">
    <location>
        <begin position="245"/>
        <end position="261"/>
    </location>
</feature>
<evidence type="ECO:0000313" key="3">
    <source>
        <dbReference type="Proteomes" id="UP000677668"/>
    </source>
</evidence>
<organism evidence="2 3">
    <name type="scientific">Chloracidobacterium sp. N</name>
    <dbReference type="NCBI Taxonomy" id="2821540"/>
    <lineage>
        <taxon>Bacteria</taxon>
        <taxon>Pseudomonadati</taxon>
        <taxon>Acidobacteriota</taxon>
        <taxon>Terriglobia</taxon>
        <taxon>Terriglobales</taxon>
        <taxon>Acidobacteriaceae</taxon>
        <taxon>Chloracidobacterium</taxon>
        <taxon>Chloracidobacterium aggregatum</taxon>
    </lineage>
</organism>
<feature type="compositionally biased region" description="Low complexity" evidence="1">
    <location>
        <begin position="108"/>
        <end position="119"/>
    </location>
</feature>
<dbReference type="Proteomes" id="UP000677668">
    <property type="component" value="Chromosome 1"/>
</dbReference>
<proteinExistence type="predicted"/>
<keyword evidence="3" id="KW-1185">Reference proteome</keyword>
<name>A0ABX8B541_9BACT</name>
<dbReference type="EMBL" id="CP072642">
    <property type="protein sequence ID" value="QUV94845.1"/>
    <property type="molecule type" value="Genomic_DNA"/>
</dbReference>
<dbReference type="RefSeq" id="WP_211423111.1">
    <property type="nucleotide sequence ID" value="NZ_CP072642.1"/>
</dbReference>
<accession>A0ABX8B541</accession>